<dbReference type="CTD" id="146894"/>
<dbReference type="SUPFAM" id="SSF48726">
    <property type="entry name" value="Immunoglobulin"/>
    <property type="match status" value="1"/>
</dbReference>
<evidence type="ECO:0000256" key="6">
    <source>
        <dbReference type="SAM" id="SignalP"/>
    </source>
</evidence>
<evidence type="ECO:0000256" key="4">
    <source>
        <dbReference type="SAM" id="MobiDB-lite"/>
    </source>
</evidence>
<dbReference type="Gene3D" id="2.60.40.10">
    <property type="entry name" value="Immunoglobulins"/>
    <property type="match status" value="1"/>
</dbReference>
<dbReference type="Proteomes" id="UP000694851">
    <property type="component" value="Unplaced"/>
</dbReference>
<dbReference type="InterPro" id="IPR036179">
    <property type="entry name" value="Ig-like_dom_sf"/>
</dbReference>
<evidence type="ECO:0000313" key="8">
    <source>
        <dbReference type="Proteomes" id="UP000694851"/>
    </source>
</evidence>
<sequence>MRPLVLLWGCLVLPGYGALVGPKEIRAFEGDTVSLQCTYGEELRKKKKYWCRKTGLLVQRCSGAIYTEDGQEKTEGRVSIQDRPQELTFSVTLRKLTLQDTGKYLCGVTILGLDKIFMVSLIVLPGPCCPPSHTPSFQPLATTSLQTKAKAWQTQLPELTSPGLHSTVTTAEQGKTEAKAFPFTGTSPYEHARNSLYTGTSPYAGTSPHTATSPNEETSPHKATSPHAGTSSPARHLDSTPTEDTRLVPSSSNSKSRKSLSMVRILAPVLVLLSLLLATGLTALVGYMFQWRKKAQLAMQTQKNEKVHLSHLPLGNGLVPEYAVINLAAPMGPCASLKSSASPYTEIQCLSQPSEEEEASFQHPERDMSPRPPPHMCEELSLSKFILV</sequence>
<evidence type="ECO:0000256" key="3">
    <source>
        <dbReference type="ARBA" id="ARBA00023136"/>
    </source>
</evidence>
<dbReference type="PANTHER" id="PTHR11860:SF62">
    <property type="entry name" value="CMRF35-LIKE MOLECULE 9"/>
    <property type="match status" value="1"/>
</dbReference>
<dbReference type="PANTHER" id="PTHR11860">
    <property type="entry name" value="POLYMERIC-IMMUNOGLOBULIN RECEPTOR"/>
    <property type="match status" value="1"/>
</dbReference>
<dbReference type="KEGG" id="hai:109395016"/>
<dbReference type="InterPro" id="IPR007110">
    <property type="entry name" value="Ig-like_dom"/>
</dbReference>
<dbReference type="InterPro" id="IPR050671">
    <property type="entry name" value="CD300_family_receptors"/>
</dbReference>
<evidence type="ECO:0000256" key="5">
    <source>
        <dbReference type="SAM" id="Phobius"/>
    </source>
</evidence>
<feature type="compositionally biased region" description="Basic and acidic residues" evidence="4">
    <location>
        <begin position="235"/>
        <end position="246"/>
    </location>
</feature>
<dbReference type="CDD" id="cd05716">
    <property type="entry name" value="IgV_pIgR_like"/>
    <property type="match status" value="1"/>
</dbReference>
<dbReference type="OrthoDB" id="8920197at2759"/>
<proteinExistence type="predicted"/>
<feature type="chain" id="PRO_5034427365" evidence="6">
    <location>
        <begin position="18"/>
        <end position="388"/>
    </location>
</feature>
<dbReference type="SMART" id="SM00409">
    <property type="entry name" value="IG"/>
    <property type="match status" value="1"/>
</dbReference>
<dbReference type="AlphaFoldDB" id="A0A8B7T6A6"/>
<evidence type="ECO:0000256" key="2">
    <source>
        <dbReference type="ARBA" id="ARBA00022692"/>
    </source>
</evidence>
<keyword evidence="6" id="KW-0732">Signal</keyword>
<dbReference type="PROSITE" id="PS50835">
    <property type="entry name" value="IG_LIKE"/>
    <property type="match status" value="1"/>
</dbReference>
<dbReference type="GO" id="GO:0005886">
    <property type="term" value="C:plasma membrane"/>
    <property type="evidence" value="ECO:0007669"/>
    <property type="project" value="TreeGrafter"/>
</dbReference>
<name>A0A8B7T6A6_HIPAR</name>
<gene>
    <name evidence="9" type="primary">CD300LG</name>
</gene>
<dbReference type="InterPro" id="IPR013783">
    <property type="entry name" value="Ig-like_fold"/>
</dbReference>
<organism evidence="8 9">
    <name type="scientific">Hipposideros armiger</name>
    <name type="common">Great Himalayan leaf-nosed bat</name>
    <dbReference type="NCBI Taxonomy" id="186990"/>
    <lineage>
        <taxon>Eukaryota</taxon>
        <taxon>Metazoa</taxon>
        <taxon>Chordata</taxon>
        <taxon>Craniata</taxon>
        <taxon>Vertebrata</taxon>
        <taxon>Euteleostomi</taxon>
        <taxon>Mammalia</taxon>
        <taxon>Eutheria</taxon>
        <taxon>Laurasiatheria</taxon>
        <taxon>Chiroptera</taxon>
        <taxon>Yinpterochiroptera</taxon>
        <taxon>Rhinolophoidea</taxon>
        <taxon>Hipposideridae</taxon>
        <taxon>Hipposideros</taxon>
    </lineage>
</organism>
<comment type="subcellular location">
    <subcellularLocation>
        <location evidence="1">Membrane</location>
    </subcellularLocation>
</comment>
<dbReference type="RefSeq" id="XP_019521242.1">
    <property type="nucleotide sequence ID" value="XM_019665697.1"/>
</dbReference>
<feature type="domain" description="Ig-like" evidence="7">
    <location>
        <begin position="14"/>
        <end position="109"/>
    </location>
</feature>
<keyword evidence="5" id="KW-1133">Transmembrane helix</keyword>
<feature type="transmembrane region" description="Helical" evidence="5">
    <location>
        <begin position="265"/>
        <end position="289"/>
    </location>
</feature>
<feature type="region of interest" description="Disordered" evidence="4">
    <location>
        <begin position="355"/>
        <end position="375"/>
    </location>
</feature>
<dbReference type="Pfam" id="PF07686">
    <property type="entry name" value="V-set"/>
    <property type="match status" value="1"/>
</dbReference>
<dbReference type="GeneID" id="109395016"/>
<evidence type="ECO:0000259" key="7">
    <source>
        <dbReference type="PROSITE" id="PS50835"/>
    </source>
</evidence>
<dbReference type="InterPro" id="IPR013106">
    <property type="entry name" value="Ig_V-set"/>
</dbReference>
<feature type="region of interest" description="Disordered" evidence="4">
    <location>
        <begin position="194"/>
        <end position="254"/>
    </location>
</feature>
<keyword evidence="3 5" id="KW-0472">Membrane</keyword>
<accession>A0A8B7T6A6</accession>
<evidence type="ECO:0000313" key="9">
    <source>
        <dbReference type="RefSeq" id="XP_019521242.1"/>
    </source>
</evidence>
<dbReference type="InterPro" id="IPR003599">
    <property type="entry name" value="Ig_sub"/>
</dbReference>
<keyword evidence="2 5" id="KW-0812">Transmembrane</keyword>
<protein>
    <submittedName>
        <fullName evidence="9">CMRF35-like molecule 9 isoform X1</fullName>
    </submittedName>
</protein>
<reference evidence="9" key="1">
    <citation type="submission" date="2025-08" db="UniProtKB">
        <authorList>
            <consortium name="RefSeq"/>
        </authorList>
    </citation>
    <scope>IDENTIFICATION</scope>
    <source>
        <tissue evidence="9">Muscle</tissue>
    </source>
</reference>
<feature type="signal peptide" evidence="6">
    <location>
        <begin position="1"/>
        <end position="17"/>
    </location>
</feature>
<evidence type="ECO:0000256" key="1">
    <source>
        <dbReference type="ARBA" id="ARBA00004370"/>
    </source>
</evidence>
<keyword evidence="8" id="KW-1185">Reference proteome</keyword>
<feature type="compositionally biased region" description="Polar residues" evidence="4">
    <location>
        <begin position="195"/>
        <end position="217"/>
    </location>
</feature>
<dbReference type="GO" id="GO:0004888">
    <property type="term" value="F:transmembrane signaling receptor activity"/>
    <property type="evidence" value="ECO:0007669"/>
    <property type="project" value="TreeGrafter"/>
</dbReference>